<dbReference type="Proteomes" id="UP000238426">
    <property type="component" value="Unassembled WGS sequence"/>
</dbReference>
<accession>A0A2T1NFX9</accession>
<dbReference type="OrthoDB" id="1262821at2"/>
<evidence type="ECO:0000313" key="1">
    <source>
        <dbReference type="EMBL" id="PSG91671.1"/>
    </source>
</evidence>
<proteinExistence type="predicted"/>
<reference evidence="1 2" key="1">
    <citation type="submission" date="2018-03" db="EMBL/GenBank/DDBJ databases">
        <title>Mesoflavibacter sp. HG37 and Mesoflavibacter sp. HG96 sp.nov., two marine bacteria isolated from seawater of Western Pacific Ocean.</title>
        <authorList>
            <person name="Cheng H."/>
            <person name="Wu Y.-H."/>
            <person name="Guo L.-L."/>
            <person name="Xu X.-W."/>
        </authorList>
    </citation>
    <scope>NUCLEOTIDE SEQUENCE [LARGE SCALE GENOMIC DNA]</scope>
    <source>
        <strain evidence="1 2">KCTC 32269</strain>
    </source>
</reference>
<organism evidence="1 2">
    <name type="scientific">Aurantibacter aestuarii</name>
    <dbReference type="NCBI Taxonomy" id="1266046"/>
    <lineage>
        <taxon>Bacteria</taxon>
        <taxon>Pseudomonadati</taxon>
        <taxon>Bacteroidota</taxon>
        <taxon>Flavobacteriia</taxon>
        <taxon>Flavobacteriales</taxon>
        <taxon>Flavobacteriaceae</taxon>
        <taxon>Aurantibacter</taxon>
    </lineage>
</organism>
<gene>
    <name evidence="1" type="ORF">C7H52_00730</name>
</gene>
<protein>
    <submittedName>
        <fullName evidence="1">Glycine dehydrogenase</fullName>
    </submittedName>
</protein>
<name>A0A2T1NFX9_9FLAO</name>
<comment type="caution">
    <text evidence="1">The sequence shown here is derived from an EMBL/GenBank/DDBJ whole genome shotgun (WGS) entry which is preliminary data.</text>
</comment>
<dbReference type="AlphaFoldDB" id="A0A2T1NFX9"/>
<dbReference type="EMBL" id="PXOQ01000006">
    <property type="protein sequence ID" value="PSG91671.1"/>
    <property type="molecule type" value="Genomic_DNA"/>
</dbReference>
<sequence length="82" mass="9560">MMIKLFLPCEEANHVCNKGQYKEASFLELIKLKIHLLYCNACKKHSARNTKLTEFMNKENSFKLTDAAKKALKTQIEKQLEQ</sequence>
<evidence type="ECO:0000313" key="2">
    <source>
        <dbReference type="Proteomes" id="UP000238426"/>
    </source>
</evidence>
<keyword evidence="2" id="KW-1185">Reference proteome</keyword>